<evidence type="ECO:0000313" key="1">
    <source>
        <dbReference type="EMBL" id="MFC6335242.1"/>
    </source>
</evidence>
<organism evidence="1 2">
    <name type="scientific">Paenibacillus septentrionalis</name>
    <dbReference type="NCBI Taxonomy" id="429342"/>
    <lineage>
        <taxon>Bacteria</taxon>
        <taxon>Bacillati</taxon>
        <taxon>Bacillota</taxon>
        <taxon>Bacilli</taxon>
        <taxon>Bacillales</taxon>
        <taxon>Paenibacillaceae</taxon>
        <taxon>Paenibacillus</taxon>
    </lineage>
</organism>
<dbReference type="EMBL" id="JBHSTE010000023">
    <property type="protein sequence ID" value="MFC6335242.1"/>
    <property type="molecule type" value="Genomic_DNA"/>
</dbReference>
<gene>
    <name evidence="1" type="ORF">ACFP56_21690</name>
</gene>
<feature type="non-terminal residue" evidence="1">
    <location>
        <position position="1"/>
    </location>
</feature>
<keyword evidence="2" id="KW-1185">Reference proteome</keyword>
<proteinExistence type="predicted"/>
<evidence type="ECO:0000313" key="2">
    <source>
        <dbReference type="Proteomes" id="UP001596233"/>
    </source>
</evidence>
<accession>A0ABW1V8Z0</accession>
<sequence>EELVAIDLSDPKDPNRKLLPPIDKLYFEYFVEEEKKYKVEKLKEKSDYYVIVLKSKLIHKKNNTYLDDMYFNFYGFDDTLDNISGSSLYLIQDDQSRKSTGMKIISKNFKLKLSKNSNGKTYGKIMGFLDTPGGGGSFHRQQIISSLVYEE</sequence>
<comment type="caution">
    <text evidence="1">The sequence shown here is derived from an EMBL/GenBank/DDBJ whole genome shotgun (WGS) entry which is preliminary data.</text>
</comment>
<name>A0ABW1V8Z0_9BACL</name>
<protein>
    <submittedName>
        <fullName evidence="1">Uncharacterized protein</fullName>
    </submittedName>
</protein>
<reference evidence="2" key="1">
    <citation type="journal article" date="2019" name="Int. J. Syst. Evol. Microbiol.">
        <title>The Global Catalogue of Microorganisms (GCM) 10K type strain sequencing project: providing services to taxonomists for standard genome sequencing and annotation.</title>
        <authorList>
            <consortium name="The Broad Institute Genomics Platform"/>
            <consortium name="The Broad Institute Genome Sequencing Center for Infectious Disease"/>
            <person name="Wu L."/>
            <person name="Ma J."/>
        </authorList>
    </citation>
    <scope>NUCLEOTIDE SEQUENCE [LARGE SCALE GENOMIC DNA]</scope>
    <source>
        <strain evidence="2">PCU 280</strain>
    </source>
</reference>
<dbReference type="Proteomes" id="UP001596233">
    <property type="component" value="Unassembled WGS sequence"/>
</dbReference>